<dbReference type="PROSITE" id="PS50234">
    <property type="entry name" value="VWFA"/>
    <property type="match status" value="1"/>
</dbReference>
<accession>A0A897MRJ4</accession>
<feature type="domain" description="VWFA" evidence="1">
    <location>
        <begin position="42"/>
        <end position="220"/>
    </location>
</feature>
<evidence type="ECO:0000313" key="3">
    <source>
        <dbReference type="Proteomes" id="UP000663586"/>
    </source>
</evidence>
<name>A0A897MRJ4_9EURY</name>
<dbReference type="PANTHER" id="PTHR45737">
    <property type="entry name" value="VON WILLEBRAND FACTOR A DOMAIN-CONTAINING PROTEIN 5A"/>
    <property type="match status" value="1"/>
</dbReference>
<evidence type="ECO:0000313" key="2">
    <source>
        <dbReference type="EMBL" id="QSG02931.1"/>
    </source>
</evidence>
<dbReference type="SMART" id="SM00327">
    <property type="entry name" value="VWA"/>
    <property type="match status" value="1"/>
</dbReference>
<keyword evidence="3" id="KW-1185">Reference proteome</keyword>
<proteinExistence type="predicted"/>
<dbReference type="Pfam" id="PF00092">
    <property type="entry name" value="VWA"/>
    <property type="match status" value="1"/>
</dbReference>
<dbReference type="Proteomes" id="UP000663586">
    <property type="component" value="Chromosome"/>
</dbReference>
<protein>
    <submittedName>
        <fullName evidence="2">VWFA domain containing protein</fullName>
    </submittedName>
</protein>
<dbReference type="PANTHER" id="PTHR45737:SF6">
    <property type="entry name" value="VON WILLEBRAND FACTOR A DOMAIN-CONTAINING PROTEIN 5A"/>
    <property type="match status" value="1"/>
</dbReference>
<dbReference type="InterPro" id="IPR036465">
    <property type="entry name" value="vWFA_dom_sf"/>
</dbReference>
<dbReference type="SUPFAM" id="SSF53300">
    <property type="entry name" value="vWA-like"/>
    <property type="match status" value="1"/>
</dbReference>
<dbReference type="InterPro" id="IPR002035">
    <property type="entry name" value="VWF_A"/>
</dbReference>
<organism evidence="2 3">
    <name type="scientific">Natranaeroarchaeum sulfidigenes</name>
    <dbReference type="NCBI Taxonomy" id="2784880"/>
    <lineage>
        <taxon>Archaea</taxon>
        <taxon>Methanobacteriati</taxon>
        <taxon>Methanobacteriota</taxon>
        <taxon>Stenosarchaea group</taxon>
        <taxon>Halobacteria</taxon>
        <taxon>Halobacteriales</taxon>
        <taxon>Natronoarchaeaceae</taxon>
        <taxon>Natranaeroarchaeum</taxon>
    </lineage>
</organism>
<dbReference type="KEGG" id="hara:AArcS_1721"/>
<sequence>MWPIMTVNITGGTSNSLPTSGGVTTIEARIDPLAKTKPTKRHVVLLIDTSGSMAGDKIDNAKNGAGSALGKLDKEDYVSVLGFDTEVQTVLPIDSWSNIDQKGANKELTNIDSGGGTDIYKGLENARDQLIEHAPNDSEAVKRIILLSDGQDRFDPETYRDLAEEYNECGISIMAAGIGGGYDEEVMLALANGSGGVPADLSQEDIDAFLDETVSDTDQVIVPNPELKIHPAHGFILDDKTVFFDAPKIEQREIDHDQSPPSVGLPELQVGDPHRLTFKILGQPKAGGLSYEIATLRVEDGSGSRVAETTVDVDYTDQAGLERVDIEENRAIAEVTVGIQDPETSETEVREKIKEIEDQGWIDTADELKQKLNTAEEAGGIIRVGKNRLDTED</sequence>
<gene>
    <name evidence="2" type="ORF">AArcS_1721</name>
</gene>
<dbReference type="EMBL" id="CP064786">
    <property type="protein sequence ID" value="QSG02931.1"/>
    <property type="molecule type" value="Genomic_DNA"/>
</dbReference>
<reference evidence="2" key="1">
    <citation type="submission" date="2020-11" db="EMBL/GenBank/DDBJ databases">
        <title>Carbohydrate-dependent, anaerobic sulfur respiration: A novel catabolism in halophilic archaea.</title>
        <authorList>
            <person name="Sorokin D.Y."/>
            <person name="Messina E."/>
            <person name="Smedile F."/>
            <person name="La Cono V."/>
            <person name="Hallsworth J.E."/>
            <person name="Yakimov M.M."/>
        </authorList>
    </citation>
    <scope>NUCLEOTIDE SEQUENCE</scope>
    <source>
        <strain evidence="2">AArc-S</strain>
    </source>
</reference>
<evidence type="ECO:0000259" key="1">
    <source>
        <dbReference type="PROSITE" id="PS50234"/>
    </source>
</evidence>
<dbReference type="AlphaFoldDB" id="A0A897MRJ4"/>
<dbReference type="Gene3D" id="3.40.50.410">
    <property type="entry name" value="von Willebrand factor, type A domain"/>
    <property type="match status" value="1"/>
</dbReference>